<keyword evidence="3" id="KW-1185">Reference proteome</keyword>
<accession>A0ABT2K9F6</accession>
<feature type="transmembrane region" description="Helical" evidence="1">
    <location>
        <begin position="7"/>
        <end position="25"/>
    </location>
</feature>
<name>A0ABT2K9F6_9RHOB</name>
<evidence type="ECO:0000256" key="1">
    <source>
        <dbReference type="SAM" id="Phobius"/>
    </source>
</evidence>
<comment type="caution">
    <text evidence="2">The sequence shown here is derived from an EMBL/GenBank/DDBJ whole genome shotgun (WGS) entry which is preliminary data.</text>
</comment>
<organism evidence="2 3">
    <name type="scientific">Paracoccus maritimus</name>
    <dbReference type="NCBI Taxonomy" id="2933292"/>
    <lineage>
        <taxon>Bacteria</taxon>
        <taxon>Pseudomonadati</taxon>
        <taxon>Pseudomonadota</taxon>
        <taxon>Alphaproteobacteria</taxon>
        <taxon>Rhodobacterales</taxon>
        <taxon>Paracoccaceae</taxon>
        <taxon>Paracoccus</taxon>
    </lineage>
</organism>
<evidence type="ECO:0000313" key="2">
    <source>
        <dbReference type="EMBL" id="MCT4333157.1"/>
    </source>
</evidence>
<proteinExistence type="predicted"/>
<dbReference type="EMBL" id="JANAVZ010000005">
    <property type="protein sequence ID" value="MCT4333157.1"/>
    <property type="molecule type" value="Genomic_DNA"/>
</dbReference>
<dbReference type="RefSeq" id="WP_260277048.1">
    <property type="nucleotide sequence ID" value="NZ_JANAVZ010000005.1"/>
</dbReference>
<sequence>MSMTAKPAYGLSALLFAGFIANLFLGRNGSAFFENDAEMLLLAASATAFGIGTLLSEARAKTAK</sequence>
<feature type="transmembrane region" description="Helical" evidence="1">
    <location>
        <begin position="37"/>
        <end position="55"/>
    </location>
</feature>
<dbReference type="Proteomes" id="UP001320702">
    <property type="component" value="Unassembled WGS sequence"/>
</dbReference>
<protein>
    <submittedName>
        <fullName evidence="2">Uncharacterized protein</fullName>
    </submittedName>
</protein>
<keyword evidence="1" id="KW-1133">Transmembrane helix</keyword>
<gene>
    <name evidence="2" type="ORF">MU516_09780</name>
</gene>
<reference evidence="2 3" key="1">
    <citation type="submission" date="2022-04" db="EMBL/GenBank/DDBJ databases">
        <title>Paracoccus sp. YLB-12 draft genome sequence.</title>
        <authorList>
            <person name="Yu L."/>
        </authorList>
    </citation>
    <scope>NUCLEOTIDE SEQUENCE [LARGE SCALE GENOMIC DNA]</scope>
    <source>
        <strain evidence="2 3">YLB-12</strain>
    </source>
</reference>
<keyword evidence="1" id="KW-0812">Transmembrane</keyword>
<keyword evidence="1" id="KW-0472">Membrane</keyword>
<evidence type="ECO:0000313" key="3">
    <source>
        <dbReference type="Proteomes" id="UP001320702"/>
    </source>
</evidence>